<dbReference type="EMBL" id="BGZK01000202">
    <property type="protein sequence ID" value="GBP28068.1"/>
    <property type="molecule type" value="Genomic_DNA"/>
</dbReference>
<proteinExistence type="predicted"/>
<dbReference type="AlphaFoldDB" id="A0A4C1UNM4"/>
<organism evidence="2 3">
    <name type="scientific">Eumeta variegata</name>
    <name type="common">Bagworm moth</name>
    <name type="synonym">Eumeta japonica</name>
    <dbReference type="NCBI Taxonomy" id="151549"/>
    <lineage>
        <taxon>Eukaryota</taxon>
        <taxon>Metazoa</taxon>
        <taxon>Ecdysozoa</taxon>
        <taxon>Arthropoda</taxon>
        <taxon>Hexapoda</taxon>
        <taxon>Insecta</taxon>
        <taxon>Pterygota</taxon>
        <taxon>Neoptera</taxon>
        <taxon>Endopterygota</taxon>
        <taxon>Lepidoptera</taxon>
        <taxon>Glossata</taxon>
        <taxon>Ditrysia</taxon>
        <taxon>Tineoidea</taxon>
        <taxon>Psychidae</taxon>
        <taxon>Oiketicinae</taxon>
        <taxon>Eumeta</taxon>
    </lineage>
</organism>
<accession>A0A4C1UNM4</accession>
<dbReference type="Proteomes" id="UP000299102">
    <property type="component" value="Unassembled WGS sequence"/>
</dbReference>
<keyword evidence="3" id="KW-1185">Reference proteome</keyword>
<comment type="caution">
    <text evidence="2">The sequence shown here is derived from an EMBL/GenBank/DDBJ whole genome shotgun (WGS) entry which is preliminary data.</text>
</comment>
<gene>
    <name evidence="2" type="ORF">EVAR_21188_1</name>
</gene>
<name>A0A4C1UNM4_EUMVA</name>
<reference evidence="2 3" key="1">
    <citation type="journal article" date="2019" name="Commun. Biol.">
        <title>The bagworm genome reveals a unique fibroin gene that provides high tensile strength.</title>
        <authorList>
            <person name="Kono N."/>
            <person name="Nakamura H."/>
            <person name="Ohtoshi R."/>
            <person name="Tomita M."/>
            <person name="Numata K."/>
            <person name="Arakawa K."/>
        </authorList>
    </citation>
    <scope>NUCLEOTIDE SEQUENCE [LARGE SCALE GENOMIC DNA]</scope>
</reference>
<feature type="region of interest" description="Disordered" evidence="1">
    <location>
        <begin position="250"/>
        <end position="280"/>
    </location>
</feature>
<evidence type="ECO:0000256" key="1">
    <source>
        <dbReference type="SAM" id="MobiDB-lite"/>
    </source>
</evidence>
<evidence type="ECO:0000313" key="3">
    <source>
        <dbReference type="Proteomes" id="UP000299102"/>
    </source>
</evidence>
<sequence length="280" mass="31686">MVTADFGKVKAHAQRTTERKLDVFLAISKSGISQVQSRDFRDKITAGIPGSDSGSGIVFSIHQQLLFTVVHRYTYVYTHGVHVTARLDPCELRTVVPYTYTLSERSAEVHVISEAIHARGQLIAAAVDCISKLRIKKIRASTSRLRRVFVRPARARALIVFRQVHVCDVDLCSLVVDMTCRLFGYLAATKPQKISLMSFIRFYDACKSRRGSESNNAKRYERTYPTVARRLIQFTPRRSARIVACLFNRAGTRSPPRPRRRRPGPRPPRAAARLDYPPDS</sequence>
<protein>
    <submittedName>
        <fullName evidence="2">Uncharacterized protein</fullName>
    </submittedName>
</protein>
<evidence type="ECO:0000313" key="2">
    <source>
        <dbReference type="EMBL" id="GBP28068.1"/>
    </source>
</evidence>